<feature type="non-terminal residue" evidence="1">
    <location>
        <position position="1"/>
    </location>
</feature>
<dbReference type="Proteomes" id="UP000265520">
    <property type="component" value="Unassembled WGS sequence"/>
</dbReference>
<accession>A0A392TM73</accession>
<organism evidence="1 2">
    <name type="scientific">Trifolium medium</name>
    <dbReference type="NCBI Taxonomy" id="97028"/>
    <lineage>
        <taxon>Eukaryota</taxon>
        <taxon>Viridiplantae</taxon>
        <taxon>Streptophyta</taxon>
        <taxon>Embryophyta</taxon>
        <taxon>Tracheophyta</taxon>
        <taxon>Spermatophyta</taxon>
        <taxon>Magnoliopsida</taxon>
        <taxon>eudicotyledons</taxon>
        <taxon>Gunneridae</taxon>
        <taxon>Pentapetalae</taxon>
        <taxon>rosids</taxon>
        <taxon>fabids</taxon>
        <taxon>Fabales</taxon>
        <taxon>Fabaceae</taxon>
        <taxon>Papilionoideae</taxon>
        <taxon>50 kb inversion clade</taxon>
        <taxon>NPAAA clade</taxon>
        <taxon>Hologalegina</taxon>
        <taxon>IRL clade</taxon>
        <taxon>Trifolieae</taxon>
        <taxon>Trifolium</taxon>
    </lineage>
</organism>
<reference evidence="1 2" key="1">
    <citation type="journal article" date="2018" name="Front. Plant Sci.">
        <title>Red Clover (Trifolium pratense) and Zigzag Clover (T. medium) - A Picture of Genomic Similarities and Differences.</title>
        <authorList>
            <person name="Dluhosova J."/>
            <person name="Istvanek J."/>
            <person name="Nedelnik J."/>
            <person name="Repkova J."/>
        </authorList>
    </citation>
    <scope>NUCLEOTIDE SEQUENCE [LARGE SCALE GENOMIC DNA]</scope>
    <source>
        <strain evidence="2">cv. 10/8</strain>
        <tissue evidence="1">Leaf</tissue>
    </source>
</reference>
<evidence type="ECO:0000313" key="2">
    <source>
        <dbReference type="Proteomes" id="UP000265520"/>
    </source>
</evidence>
<keyword evidence="2" id="KW-1185">Reference proteome</keyword>
<dbReference type="AlphaFoldDB" id="A0A392TM73"/>
<proteinExistence type="predicted"/>
<name>A0A392TM73_9FABA</name>
<sequence length="43" mass="5148">NPPLGFHRYRSIVFIGGRRIRLRLMRLVGPEKLSPIFIRFIRV</sequence>
<evidence type="ECO:0000313" key="1">
    <source>
        <dbReference type="EMBL" id="MCI62269.1"/>
    </source>
</evidence>
<comment type="caution">
    <text evidence="1">The sequence shown here is derived from an EMBL/GenBank/DDBJ whole genome shotgun (WGS) entry which is preliminary data.</text>
</comment>
<dbReference type="EMBL" id="LXQA010616022">
    <property type="protein sequence ID" value="MCI62269.1"/>
    <property type="molecule type" value="Genomic_DNA"/>
</dbReference>
<protein>
    <submittedName>
        <fullName evidence="1">Uncharacterized protein</fullName>
    </submittedName>
</protein>